<dbReference type="Gene3D" id="1.20.1250.20">
    <property type="entry name" value="MFS general substrate transporter like domains"/>
    <property type="match status" value="1"/>
</dbReference>
<evidence type="ECO:0000256" key="3">
    <source>
        <dbReference type="ARBA" id="ARBA00022475"/>
    </source>
</evidence>
<evidence type="ECO:0000256" key="7">
    <source>
        <dbReference type="SAM" id="Phobius"/>
    </source>
</evidence>
<dbReference type="InterPro" id="IPR036259">
    <property type="entry name" value="MFS_trans_sf"/>
</dbReference>
<keyword evidence="2" id="KW-0813">Transport</keyword>
<feature type="transmembrane region" description="Helical" evidence="7">
    <location>
        <begin position="282"/>
        <end position="303"/>
    </location>
</feature>
<feature type="transmembrane region" description="Helical" evidence="7">
    <location>
        <begin position="309"/>
        <end position="332"/>
    </location>
</feature>
<feature type="transmembrane region" description="Helical" evidence="7">
    <location>
        <begin position="251"/>
        <end position="270"/>
    </location>
</feature>
<proteinExistence type="predicted"/>
<feature type="transmembrane region" description="Helical" evidence="7">
    <location>
        <begin position="116"/>
        <end position="134"/>
    </location>
</feature>
<reference evidence="9 10" key="1">
    <citation type="submission" date="2019-02" db="EMBL/GenBank/DDBJ databases">
        <title>Siculibacillus lacustris gen. nov., sp. nov., a new rosette-forming bacterium isolated from a freshwater crater lake (Lake St. Ana, Romania).</title>
        <authorList>
            <person name="Felfoldi T."/>
            <person name="Marton Z."/>
            <person name="Szabo A."/>
            <person name="Mentes A."/>
            <person name="Boka K."/>
            <person name="Marialigeti K."/>
            <person name="Mathe I."/>
            <person name="Koncz M."/>
            <person name="Schumann P."/>
            <person name="Toth E."/>
        </authorList>
    </citation>
    <scope>NUCLEOTIDE SEQUENCE [LARGE SCALE GENOMIC DNA]</scope>
    <source>
        <strain evidence="9 10">SA-279</strain>
    </source>
</reference>
<keyword evidence="5 7" id="KW-1133">Transmembrane helix</keyword>
<keyword evidence="6 7" id="KW-0472">Membrane</keyword>
<comment type="caution">
    <text evidence="9">The sequence shown here is derived from an EMBL/GenBank/DDBJ whole genome shotgun (WGS) entry which is preliminary data.</text>
</comment>
<dbReference type="Pfam" id="PF07690">
    <property type="entry name" value="MFS_1"/>
    <property type="match status" value="1"/>
</dbReference>
<dbReference type="InterPro" id="IPR050171">
    <property type="entry name" value="MFS_Transporters"/>
</dbReference>
<dbReference type="InterPro" id="IPR020846">
    <property type="entry name" value="MFS_dom"/>
</dbReference>
<feature type="transmembrane region" description="Helical" evidence="7">
    <location>
        <begin position="344"/>
        <end position="365"/>
    </location>
</feature>
<dbReference type="PANTHER" id="PTHR23517:SF13">
    <property type="entry name" value="MAJOR FACILITATOR SUPERFAMILY MFS_1"/>
    <property type="match status" value="1"/>
</dbReference>
<feature type="transmembrane region" description="Helical" evidence="7">
    <location>
        <begin position="377"/>
        <end position="397"/>
    </location>
</feature>
<dbReference type="GO" id="GO:0022857">
    <property type="term" value="F:transmembrane transporter activity"/>
    <property type="evidence" value="ECO:0007669"/>
    <property type="project" value="InterPro"/>
</dbReference>
<evidence type="ECO:0000256" key="4">
    <source>
        <dbReference type="ARBA" id="ARBA00022692"/>
    </source>
</evidence>
<dbReference type="PROSITE" id="PS50850">
    <property type="entry name" value="MFS"/>
    <property type="match status" value="1"/>
</dbReference>
<keyword evidence="4 7" id="KW-0812">Transmembrane</keyword>
<protein>
    <submittedName>
        <fullName evidence="9">MFS transporter</fullName>
    </submittedName>
</protein>
<feature type="domain" description="Major facilitator superfamily (MFS) profile" evidence="8">
    <location>
        <begin position="19"/>
        <end position="402"/>
    </location>
</feature>
<dbReference type="SUPFAM" id="SSF103473">
    <property type="entry name" value="MFS general substrate transporter"/>
    <property type="match status" value="1"/>
</dbReference>
<feature type="transmembrane region" description="Helical" evidence="7">
    <location>
        <begin position="218"/>
        <end position="239"/>
    </location>
</feature>
<dbReference type="AlphaFoldDB" id="A0A4Q9VSE0"/>
<accession>A0A4Q9VSE0</accession>
<sequence length="402" mass="41279">MSILLASRREASAPWSGPAATLFLSATLVTFIAAASAPTPLYRLYQEHWAFSPAVLTLIFAVYAAGLLAALLTVGSLSDHVGRRPVLLGAIALEAVAMGLFVAADSTVGLIVARTLQGFATGAATSALSAALLDSDRVHGPLINSLVNPIGMAVGALATSALVVLAPWPMRTVYVVLLAVLAIEAVLVRRLAETVAPRPGAWRSLWPSIAVPPQARRMLAAITPINVAVWALGGFYMSLAPSLLREATGSASPFLGGAIVATLTLSGAGAMPLLRRLAAPRILTLGTTILVPGLAIVLAGVHLHLVAPIFIGTAVAGFGWIAAFLGTLRSLLPLAAPNERAGLLAAYYIESYLAMSVPAILAGILARSIGLIATTDIYGGALIALAITALAVAAVTAHRRDR</sequence>
<feature type="transmembrane region" description="Helical" evidence="7">
    <location>
        <begin position="146"/>
        <end position="166"/>
    </location>
</feature>
<evidence type="ECO:0000313" key="9">
    <source>
        <dbReference type="EMBL" id="TBW38416.1"/>
    </source>
</evidence>
<evidence type="ECO:0000259" key="8">
    <source>
        <dbReference type="PROSITE" id="PS50850"/>
    </source>
</evidence>
<organism evidence="9 10">
    <name type="scientific">Siculibacillus lacustris</name>
    <dbReference type="NCBI Taxonomy" id="1549641"/>
    <lineage>
        <taxon>Bacteria</taxon>
        <taxon>Pseudomonadati</taxon>
        <taxon>Pseudomonadota</taxon>
        <taxon>Alphaproteobacteria</taxon>
        <taxon>Hyphomicrobiales</taxon>
        <taxon>Ancalomicrobiaceae</taxon>
        <taxon>Siculibacillus</taxon>
    </lineage>
</organism>
<dbReference type="GO" id="GO:0005886">
    <property type="term" value="C:plasma membrane"/>
    <property type="evidence" value="ECO:0007669"/>
    <property type="project" value="UniProtKB-SubCell"/>
</dbReference>
<evidence type="ECO:0000256" key="2">
    <source>
        <dbReference type="ARBA" id="ARBA00022448"/>
    </source>
</evidence>
<comment type="subcellular location">
    <subcellularLocation>
        <location evidence="1">Cell membrane</location>
        <topology evidence="1">Multi-pass membrane protein</topology>
    </subcellularLocation>
</comment>
<dbReference type="RefSeq" id="WP_131308561.1">
    <property type="nucleotide sequence ID" value="NZ_SJFN01000011.1"/>
</dbReference>
<feature type="transmembrane region" description="Helical" evidence="7">
    <location>
        <begin position="50"/>
        <end position="74"/>
    </location>
</feature>
<evidence type="ECO:0000256" key="5">
    <source>
        <dbReference type="ARBA" id="ARBA00022989"/>
    </source>
</evidence>
<evidence type="ECO:0000313" key="10">
    <source>
        <dbReference type="Proteomes" id="UP000292781"/>
    </source>
</evidence>
<feature type="transmembrane region" description="Helical" evidence="7">
    <location>
        <begin position="86"/>
        <end position="104"/>
    </location>
</feature>
<keyword evidence="10" id="KW-1185">Reference proteome</keyword>
<dbReference type="OrthoDB" id="7283458at2"/>
<dbReference type="InterPro" id="IPR011701">
    <property type="entry name" value="MFS"/>
</dbReference>
<dbReference type="PANTHER" id="PTHR23517">
    <property type="entry name" value="RESISTANCE PROTEIN MDTM, PUTATIVE-RELATED-RELATED"/>
    <property type="match status" value="1"/>
</dbReference>
<feature type="transmembrane region" description="Helical" evidence="7">
    <location>
        <begin position="172"/>
        <end position="188"/>
    </location>
</feature>
<dbReference type="EMBL" id="SJFN01000011">
    <property type="protein sequence ID" value="TBW38416.1"/>
    <property type="molecule type" value="Genomic_DNA"/>
</dbReference>
<dbReference type="Proteomes" id="UP000292781">
    <property type="component" value="Unassembled WGS sequence"/>
</dbReference>
<keyword evidence="3" id="KW-1003">Cell membrane</keyword>
<gene>
    <name evidence="9" type="ORF">EYW49_09090</name>
</gene>
<name>A0A4Q9VSE0_9HYPH</name>
<evidence type="ECO:0000256" key="6">
    <source>
        <dbReference type="ARBA" id="ARBA00023136"/>
    </source>
</evidence>
<evidence type="ECO:0000256" key="1">
    <source>
        <dbReference type="ARBA" id="ARBA00004651"/>
    </source>
</evidence>